<keyword evidence="3" id="KW-1185">Reference proteome</keyword>
<feature type="transmembrane region" description="Helical" evidence="1">
    <location>
        <begin position="221"/>
        <end position="242"/>
    </location>
</feature>
<reference evidence="2 3" key="1">
    <citation type="submission" date="2020-08" db="EMBL/GenBank/DDBJ databases">
        <title>Sphingomonas sp. sand1-3 16S ribosomal RNA gene Genome sequencing and assembly.</title>
        <authorList>
            <person name="Kang M."/>
        </authorList>
    </citation>
    <scope>NUCLEOTIDE SEQUENCE [LARGE SCALE GENOMIC DNA]</scope>
    <source>
        <strain evidence="3">sand1-3</strain>
    </source>
</reference>
<dbReference type="Proteomes" id="UP000515861">
    <property type="component" value="Chromosome"/>
</dbReference>
<sequence>MREHVDIETAVRTGIIGEDQATALRNLDARQTGASAATMERVEVPTSLADIMIAAGLGVLMLAGIAMIGMVPPIALGLMAFLFWMSRRHTIERGRAATAHVIFFFFAVLLSLMALYAAFGFSSRVFEGRDALTDASGLWLVGLIVTFGCWLWWRWARLPMAVAAGWVASLNLATSLLRLVMTDPSNVLVNLVTLGWGVVLLGVALWWDLTDIRRETVRSRVAFWCHVAAGFFISGAVLKLMLGSPGDAAGWMRLYIAEHPDVSGPAALPFLGFFAACLLLSLVIDRRSLIFATMYQAFVAMVSITGILPLAMATVGGLLLVLGLRWQTLRKALLDVLPVSVRAQVPRTSIENAGVRPTRRHVEMRPRRFGRAPAREPFAG</sequence>
<feature type="transmembrane region" description="Helical" evidence="1">
    <location>
        <begin position="160"/>
        <end position="181"/>
    </location>
</feature>
<feature type="transmembrane region" description="Helical" evidence="1">
    <location>
        <begin position="96"/>
        <end position="119"/>
    </location>
</feature>
<dbReference type="RefSeq" id="WP_187480512.1">
    <property type="nucleotide sequence ID" value="NZ_CP060697.1"/>
</dbReference>
<organism evidence="2 3">
    <name type="scientific">Sphingomonas sabuli</name>
    <dbReference type="NCBI Taxonomy" id="2764186"/>
    <lineage>
        <taxon>Bacteria</taxon>
        <taxon>Pseudomonadati</taxon>
        <taxon>Pseudomonadota</taxon>
        <taxon>Alphaproteobacteria</taxon>
        <taxon>Sphingomonadales</taxon>
        <taxon>Sphingomonadaceae</taxon>
        <taxon>Sphingomonas</taxon>
    </lineage>
</organism>
<dbReference type="AlphaFoldDB" id="A0A7G9L4K8"/>
<name>A0A7G9L4K8_9SPHN</name>
<evidence type="ECO:0008006" key="4">
    <source>
        <dbReference type="Google" id="ProtNLM"/>
    </source>
</evidence>
<keyword evidence="1" id="KW-1133">Transmembrane helix</keyword>
<feature type="transmembrane region" description="Helical" evidence="1">
    <location>
        <begin position="131"/>
        <end position="153"/>
    </location>
</feature>
<protein>
    <recommendedName>
        <fullName evidence="4">DUF2157 domain-containing protein</fullName>
    </recommendedName>
</protein>
<dbReference type="EMBL" id="CP060697">
    <property type="protein sequence ID" value="QNM83557.1"/>
    <property type="molecule type" value="Genomic_DNA"/>
</dbReference>
<accession>A0A7G9L4K8</accession>
<feature type="transmembrane region" description="Helical" evidence="1">
    <location>
        <begin position="51"/>
        <end position="84"/>
    </location>
</feature>
<feature type="transmembrane region" description="Helical" evidence="1">
    <location>
        <begin position="262"/>
        <end position="285"/>
    </location>
</feature>
<keyword evidence="1" id="KW-0472">Membrane</keyword>
<keyword evidence="1" id="KW-0812">Transmembrane</keyword>
<gene>
    <name evidence="2" type="ORF">H8M03_04295</name>
</gene>
<evidence type="ECO:0000313" key="2">
    <source>
        <dbReference type="EMBL" id="QNM83557.1"/>
    </source>
</evidence>
<evidence type="ECO:0000256" key="1">
    <source>
        <dbReference type="SAM" id="Phobius"/>
    </source>
</evidence>
<feature type="transmembrane region" description="Helical" evidence="1">
    <location>
        <begin position="297"/>
        <end position="324"/>
    </location>
</feature>
<feature type="transmembrane region" description="Helical" evidence="1">
    <location>
        <begin position="187"/>
        <end position="209"/>
    </location>
</feature>
<dbReference type="KEGG" id="ssau:H8M03_04295"/>
<evidence type="ECO:0000313" key="3">
    <source>
        <dbReference type="Proteomes" id="UP000515861"/>
    </source>
</evidence>
<proteinExistence type="predicted"/>